<gene>
    <name evidence="2" type="ORF">TIFTF001_018442</name>
</gene>
<dbReference type="InterPro" id="IPR036163">
    <property type="entry name" value="HMA_dom_sf"/>
</dbReference>
<dbReference type="GO" id="GO:0046872">
    <property type="term" value="F:metal ion binding"/>
    <property type="evidence" value="ECO:0007669"/>
    <property type="project" value="InterPro"/>
</dbReference>
<reference evidence="2" key="1">
    <citation type="submission" date="2023-07" db="EMBL/GenBank/DDBJ databases">
        <title>draft genome sequence of fig (Ficus carica).</title>
        <authorList>
            <person name="Takahashi T."/>
            <person name="Nishimura K."/>
        </authorList>
    </citation>
    <scope>NUCLEOTIDE SEQUENCE</scope>
</reference>
<comment type="caution">
    <text evidence="2">The sequence shown here is derived from an EMBL/GenBank/DDBJ whole genome shotgun (WGS) entry which is preliminary data.</text>
</comment>
<evidence type="ECO:0000259" key="1">
    <source>
        <dbReference type="PROSITE" id="PS50846"/>
    </source>
</evidence>
<dbReference type="PROSITE" id="PS50846">
    <property type="entry name" value="HMA_2"/>
    <property type="match status" value="1"/>
</dbReference>
<keyword evidence="3" id="KW-1185">Reference proteome</keyword>
<dbReference type="InterPro" id="IPR044594">
    <property type="entry name" value="HIPP01/3/5/6"/>
</dbReference>
<dbReference type="Gene3D" id="3.30.70.100">
    <property type="match status" value="1"/>
</dbReference>
<dbReference type="PANTHER" id="PTHR46413:SF1">
    <property type="entry name" value="HEAVY METAL-ASSOCIATED ISOPRENYLATED PLANT PROTEIN 6"/>
    <property type="match status" value="1"/>
</dbReference>
<dbReference type="CDD" id="cd00371">
    <property type="entry name" value="HMA"/>
    <property type="match status" value="1"/>
</dbReference>
<proteinExistence type="predicted"/>
<name>A0AA88AVI8_FICCA</name>
<dbReference type="InterPro" id="IPR006121">
    <property type="entry name" value="HMA_dom"/>
</dbReference>
<dbReference type="SUPFAM" id="SSF55008">
    <property type="entry name" value="HMA, heavy metal-associated domain"/>
    <property type="match status" value="1"/>
</dbReference>
<dbReference type="AlphaFoldDB" id="A0AA88AVI8"/>
<evidence type="ECO:0000313" key="3">
    <source>
        <dbReference type="Proteomes" id="UP001187192"/>
    </source>
</evidence>
<dbReference type="Proteomes" id="UP001187192">
    <property type="component" value="Unassembled WGS sequence"/>
</dbReference>
<organism evidence="2 3">
    <name type="scientific">Ficus carica</name>
    <name type="common">Common fig</name>
    <dbReference type="NCBI Taxonomy" id="3494"/>
    <lineage>
        <taxon>Eukaryota</taxon>
        <taxon>Viridiplantae</taxon>
        <taxon>Streptophyta</taxon>
        <taxon>Embryophyta</taxon>
        <taxon>Tracheophyta</taxon>
        <taxon>Spermatophyta</taxon>
        <taxon>Magnoliopsida</taxon>
        <taxon>eudicotyledons</taxon>
        <taxon>Gunneridae</taxon>
        <taxon>Pentapetalae</taxon>
        <taxon>rosids</taxon>
        <taxon>fabids</taxon>
        <taxon>Rosales</taxon>
        <taxon>Moraceae</taxon>
        <taxon>Ficeae</taxon>
        <taxon>Ficus</taxon>
    </lineage>
</organism>
<dbReference type="PANTHER" id="PTHR46413">
    <property type="entry name" value="HEAVY METAL-ASSOCIATED ISOPRENYLATED PLANT PROTEIN 6"/>
    <property type="match status" value="1"/>
</dbReference>
<feature type="domain" description="HMA" evidence="1">
    <location>
        <begin position="28"/>
        <end position="91"/>
    </location>
</feature>
<dbReference type="EMBL" id="BTGU01000030">
    <property type="protein sequence ID" value="GMN49281.1"/>
    <property type="molecule type" value="Genomic_DNA"/>
</dbReference>
<dbReference type="Pfam" id="PF00403">
    <property type="entry name" value="HMA"/>
    <property type="match status" value="1"/>
</dbReference>
<sequence>MKALNKWLKAGNFSKKDEHYGFLDDQDEVTAVLEFHMHCPNCANEFKKSCEKSEGVESVEIDRVKGHATVKGAFDVEKLKERLWRKAKKVVTVVSVETHGKRSTQSSHSQKK</sequence>
<protein>
    <recommendedName>
        <fullName evidence="1">HMA domain-containing protein</fullName>
    </recommendedName>
</protein>
<evidence type="ECO:0000313" key="2">
    <source>
        <dbReference type="EMBL" id="GMN49281.1"/>
    </source>
</evidence>
<accession>A0AA88AVI8</accession>